<keyword evidence="4" id="KW-0411">Iron-sulfur</keyword>
<sequence>MINMKIFLFQVDRCLGCRSCELACKNEYHLGERQLFRRVQEIERQTTQGLVVYYLSLACNHCEHPECFRVCPNRTYRKRRDGVVLHETGRCDGCGRCVQACPYGAPQYDEHKGKVDKCNLCYSRVDAGLLPVCVEACPVGALHLVTAGEAILADSVQEVPGFPEPHLTGPSIRFILSGPFKIMLKKTTN</sequence>
<evidence type="ECO:0000256" key="3">
    <source>
        <dbReference type="ARBA" id="ARBA00023004"/>
    </source>
</evidence>
<dbReference type="InterPro" id="IPR050954">
    <property type="entry name" value="ET_IronSulfur_Cluster-Binding"/>
</dbReference>
<keyword evidence="7" id="KW-1185">Reference proteome</keyword>
<dbReference type="Proteomes" id="UP000425916">
    <property type="component" value="Chromosome"/>
</dbReference>
<dbReference type="EMBL" id="CP046244">
    <property type="protein sequence ID" value="QGP93103.1"/>
    <property type="molecule type" value="Genomic_DNA"/>
</dbReference>
<name>A0A6I5ZSP4_9FIRM</name>
<dbReference type="InterPro" id="IPR017896">
    <property type="entry name" value="4Fe4S_Fe-S-bd"/>
</dbReference>
<dbReference type="AlphaFoldDB" id="A0A6I5ZSP4"/>
<feature type="domain" description="4Fe-4S ferredoxin-type" evidence="5">
    <location>
        <begin position="4"/>
        <end position="33"/>
    </location>
</feature>
<dbReference type="PROSITE" id="PS51379">
    <property type="entry name" value="4FE4S_FER_2"/>
    <property type="match status" value="2"/>
</dbReference>
<evidence type="ECO:0000259" key="5">
    <source>
        <dbReference type="PROSITE" id="PS51379"/>
    </source>
</evidence>
<protein>
    <submittedName>
        <fullName evidence="6">Anaerobic dimethyl sulfoxide reductase chain B</fullName>
    </submittedName>
</protein>
<dbReference type="Pfam" id="PF13247">
    <property type="entry name" value="Fer4_11"/>
    <property type="match status" value="1"/>
</dbReference>
<keyword evidence="3" id="KW-0408">Iron</keyword>
<gene>
    <name evidence="6" type="primary">dmsB_9</name>
    <name evidence="6" type="ORF">MGLY_25000</name>
</gene>
<reference evidence="6 7" key="1">
    <citation type="submission" date="2019-11" db="EMBL/GenBank/DDBJ databases">
        <title>Genome sequence of Moorella glycerini DSM11254.</title>
        <authorList>
            <person name="Poehlein A."/>
            <person name="Boeer T."/>
            <person name="Daniel R."/>
        </authorList>
    </citation>
    <scope>NUCLEOTIDE SEQUENCE [LARGE SCALE GENOMIC DNA]</scope>
    <source>
        <strain evidence="6 7">DSM 11254</strain>
    </source>
</reference>
<dbReference type="InterPro" id="IPR017900">
    <property type="entry name" value="4Fe4S_Fe_S_CS"/>
</dbReference>
<organism evidence="6 7">
    <name type="scientific">Neomoorella glycerini</name>
    <dbReference type="NCBI Taxonomy" id="55779"/>
    <lineage>
        <taxon>Bacteria</taxon>
        <taxon>Bacillati</taxon>
        <taxon>Bacillota</taxon>
        <taxon>Clostridia</taxon>
        <taxon>Neomoorellales</taxon>
        <taxon>Neomoorellaceae</taxon>
        <taxon>Neomoorella</taxon>
    </lineage>
</organism>
<dbReference type="PANTHER" id="PTHR43177:SF3">
    <property type="entry name" value="PROTEIN NRFC HOMOLOG"/>
    <property type="match status" value="1"/>
</dbReference>
<dbReference type="PROSITE" id="PS00198">
    <property type="entry name" value="4FE4S_FER_1"/>
    <property type="match status" value="1"/>
</dbReference>
<dbReference type="PANTHER" id="PTHR43177">
    <property type="entry name" value="PROTEIN NRFC"/>
    <property type="match status" value="1"/>
</dbReference>
<dbReference type="Gene3D" id="3.30.70.20">
    <property type="match status" value="2"/>
</dbReference>
<keyword evidence="2" id="KW-0479">Metal-binding</keyword>
<feature type="domain" description="4Fe-4S ferredoxin-type" evidence="5">
    <location>
        <begin position="82"/>
        <end position="111"/>
    </location>
</feature>
<proteinExistence type="predicted"/>
<dbReference type="Pfam" id="PF12800">
    <property type="entry name" value="Fer4_4"/>
    <property type="match status" value="1"/>
</dbReference>
<evidence type="ECO:0000313" key="7">
    <source>
        <dbReference type="Proteomes" id="UP000425916"/>
    </source>
</evidence>
<keyword evidence="1" id="KW-0004">4Fe-4S</keyword>
<dbReference type="GO" id="GO:0046872">
    <property type="term" value="F:metal ion binding"/>
    <property type="evidence" value="ECO:0007669"/>
    <property type="project" value="UniProtKB-KW"/>
</dbReference>
<dbReference type="CDD" id="cd16371">
    <property type="entry name" value="DMSOR_beta_like"/>
    <property type="match status" value="1"/>
</dbReference>
<dbReference type="SUPFAM" id="SSF54862">
    <property type="entry name" value="4Fe-4S ferredoxins"/>
    <property type="match status" value="1"/>
</dbReference>
<evidence type="ECO:0000313" key="6">
    <source>
        <dbReference type="EMBL" id="QGP93103.1"/>
    </source>
</evidence>
<dbReference type="GO" id="GO:0051539">
    <property type="term" value="F:4 iron, 4 sulfur cluster binding"/>
    <property type="evidence" value="ECO:0007669"/>
    <property type="project" value="UniProtKB-KW"/>
</dbReference>
<evidence type="ECO:0000256" key="4">
    <source>
        <dbReference type="ARBA" id="ARBA00023014"/>
    </source>
</evidence>
<evidence type="ECO:0000256" key="1">
    <source>
        <dbReference type="ARBA" id="ARBA00022485"/>
    </source>
</evidence>
<accession>A0A6I5ZSP4</accession>
<evidence type="ECO:0000256" key="2">
    <source>
        <dbReference type="ARBA" id="ARBA00022723"/>
    </source>
</evidence>